<name>A0AAW6RII4_9BURK</name>
<dbReference type="EMBL" id="JARVII010000020">
    <property type="protein sequence ID" value="MDG9699959.1"/>
    <property type="molecule type" value="Genomic_DNA"/>
</dbReference>
<sequence length="129" mass="13716">MPLKEGLPADDFNHATMNSSARKRLRLISLRENDPAIKAGFTKTVNAASPASCSIKSKSKFSPIKNLFAAVSTGTSCYQSRSKSGCFFEPCLPCACYASGMLDSTVPGVIQHGLASLSIVKFILLLGVQ</sequence>
<protein>
    <submittedName>
        <fullName evidence="1">Uncharacterized protein</fullName>
    </submittedName>
</protein>
<comment type="caution">
    <text evidence="1">The sequence shown here is derived from an EMBL/GenBank/DDBJ whole genome shotgun (WGS) entry which is preliminary data.</text>
</comment>
<evidence type="ECO:0000313" key="1">
    <source>
        <dbReference type="EMBL" id="MDG9699959.1"/>
    </source>
</evidence>
<dbReference type="Proteomes" id="UP001237156">
    <property type="component" value="Unassembled WGS sequence"/>
</dbReference>
<reference evidence="1 2" key="1">
    <citation type="submission" date="2023-04" db="EMBL/GenBank/DDBJ databases">
        <title>Ottowia paracancer sp. nov., isolated from human stomach.</title>
        <authorList>
            <person name="Song Y."/>
        </authorList>
    </citation>
    <scope>NUCLEOTIDE SEQUENCE [LARGE SCALE GENOMIC DNA]</scope>
    <source>
        <strain evidence="1 2">10c7w1</strain>
    </source>
</reference>
<organism evidence="1 2">
    <name type="scientific">Ottowia cancrivicina</name>
    <dbReference type="NCBI Taxonomy" id="3040346"/>
    <lineage>
        <taxon>Bacteria</taxon>
        <taxon>Pseudomonadati</taxon>
        <taxon>Pseudomonadota</taxon>
        <taxon>Betaproteobacteria</taxon>
        <taxon>Burkholderiales</taxon>
        <taxon>Comamonadaceae</taxon>
        <taxon>Ottowia</taxon>
    </lineage>
</organism>
<evidence type="ECO:0000313" key="2">
    <source>
        <dbReference type="Proteomes" id="UP001237156"/>
    </source>
</evidence>
<accession>A0AAW6RII4</accession>
<proteinExistence type="predicted"/>
<gene>
    <name evidence="1" type="ORF">QB898_09590</name>
</gene>
<dbReference type="AlphaFoldDB" id="A0AAW6RII4"/>
<keyword evidence="2" id="KW-1185">Reference proteome</keyword>
<dbReference type="RefSeq" id="WP_279524771.1">
    <property type="nucleotide sequence ID" value="NZ_JARVII010000020.1"/>
</dbReference>